<protein>
    <recommendedName>
        <fullName evidence="5">LPXTG-motif cell wall-anchored protein</fullName>
    </recommendedName>
</protein>
<keyword evidence="4" id="KW-1185">Reference proteome</keyword>
<evidence type="ECO:0000313" key="3">
    <source>
        <dbReference type="EMBL" id="RKR89103.1"/>
    </source>
</evidence>
<comment type="caution">
    <text evidence="3">The sequence shown here is derived from an EMBL/GenBank/DDBJ whole genome shotgun (WGS) entry which is preliminary data.</text>
</comment>
<accession>A0A495JJJ6</accession>
<organism evidence="3 4">
    <name type="scientific">Micromonospora pisi</name>
    <dbReference type="NCBI Taxonomy" id="589240"/>
    <lineage>
        <taxon>Bacteria</taxon>
        <taxon>Bacillati</taxon>
        <taxon>Actinomycetota</taxon>
        <taxon>Actinomycetes</taxon>
        <taxon>Micromonosporales</taxon>
        <taxon>Micromonosporaceae</taxon>
        <taxon>Micromonospora</taxon>
    </lineage>
</organism>
<reference evidence="3 4" key="1">
    <citation type="submission" date="2018-10" db="EMBL/GenBank/DDBJ databases">
        <title>Sequencing the genomes of 1000 actinobacteria strains.</title>
        <authorList>
            <person name="Klenk H.-P."/>
        </authorList>
    </citation>
    <scope>NUCLEOTIDE SEQUENCE [LARGE SCALE GENOMIC DNA]</scope>
    <source>
        <strain evidence="3 4">DSM 45175</strain>
    </source>
</reference>
<keyword evidence="2" id="KW-0732">Signal</keyword>
<dbReference type="OrthoDB" id="3967140at2"/>
<feature type="transmembrane region" description="Helical" evidence="1">
    <location>
        <begin position="497"/>
        <end position="518"/>
    </location>
</feature>
<keyword evidence="1" id="KW-0472">Membrane</keyword>
<dbReference type="RefSeq" id="WP_121157611.1">
    <property type="nucleotide sequence ID" value="NZ_RBKT01000001.1"/>
</dbReference>
<name>A0A495JJJ6_9ACTN</name>
<dbReference type="EMBL" id="RBKT01000001">
    <property type="protein sequence ID" value="RKR89103.1"/>
    <property type="molecule type" value="Genomic_DNA"/>
</dbReference>
<keyword evidence="1" id="KW-1133">Transmembrane helix</keyword>
<evidence type="ECO:0000256" key="2">
    <source>
        <dbReference type="SAM" id="SignalP"/>
    </source>
</evidence>
<keyword evidence="1" id="KW-0812">Transmembrane</keyword>
<dbReference type="AlphaFoldDB" id="A0A495JJJ6"/>
<feature type="signal peptide" evidence="2">
    <location>
        <begin position="1"/>
        <end position="28"/>
    </location>
</feature>
<feature type="chain" id="PRO_5019798704" description="LPXTG-motif cell wall-anchored protein" evidence="2">
    <location>
        <begin position="29"/>
        <end position="527"/>
    </location>
</feature>
<evidence type="ECO:0000256" key="1">
    <source>
        <dbReference type="SAM" id="Phobius"/>
    </source>
</evidence>
<proteinExistence type="predicted"/>
<evidence type="ECO:0000313" key="4">
    <source>
        <dbReference type="Proteomes" id="UP000277671"/>
    </source>
</evidence>
<gene>
    <name evidence="3" type="ORF">BDK92_3440</name>
</gene>
<dbReference type="Proteomes" id="UP000277671">
    <property type="component" value="Unassembled WGS sequence"/>
</dbReference>
<sequence>MRNTNARRWFAGFGVVGALITTAAPATAAPEQPSLGVYFMDSTIAADGPGIKDAPILYGSESLALHNVKITYDFSDLAGKVRLPDQGDGAWCTPTDATHLVCSAPAELDHVDLVDEWGTSGLYSATIVPVKGVQDAEGTVKVSFGAAGFDTVTHEARIRIGEGVDLATGPEQRATSQPGGKFTSPITVRNIGGTTVNGTNALFFNDYAIRAEKQFSNCTYVADELRSCRFDEPLAPGKSYSATLPYLLGTDTYAPGSEYGEISWLTTAEFEDFSAYLATNGIEIGKPGTGGELKLAEVASANSRRAQADTDPTNNWSNLEVTVTGKNGADLAAVGASVSGAAGKVVPVAIGFQNNGPATIDASRRGGAVTSVDIKVPTGTTAVTVPEYCFPFEGDEFDWANPGKPGAPNYRCHSESIVVAGEKHTFDFGFRVDQVIADAAGQVTANPKCECESYFPQDLDPANDVAKILVNATGNDGEGDSGAGGGAGGLPITGASAGLMAGVGVLVLGAGAVGLVLARRRRMRFVA</sequence>
<evidence type="ECO:0008006" key="5">
    <source>
        <dbReference type="Google" id="ProtNLM"/>
    </source>
</evidence>